<keyword evidence="3 8" id="KW-0418">Kinase</keyword>
<feature type="binding site" evidence="8">
    <location>
        <begin position="172"/>
        <end position="177"/>
    </location>
    <ligand>
        <name>NAD(+)</name>
        <dbReference type="ChEBI" id="CHEBI:57540"/>
    </ligand>
</feature>
<comment type="catalytic activity">
    <reaction evidence="7 8">
        <text>NAD(+) + ATP = ADP + NADP(+) + H(+)</text>
        <dbReference type="Rhea" id="RHEA:18629"/>
        <dbReference type="ChEBI" id="CHEBI:15378"/>
        <dbReference type="ChEBI" id="CHEBI:30616"/>
        <dbReference type="ChEBI" id="CHEBI:57540"/>
        <dbReference type="ChEBI" id="CHEBI:58349"/>
        <dbReference type="ChEBI" id="CHEBI:456216"/>
        <dbReference type="EC" id="2.7.1.23"/>
    </reaction>
</comment>
<dbReference type="GO" id="GO:0003951">
    <property type="term" value="F:NAD+ kinase activity"/>
    <property type="evidence" value="ECO:0007669"/>
    <property type="project" value="UniProtKB-UniRule"/>
</dbReference>
<keyword evidence="8" id="KW-0963">Cytoplasm</keyword>
<dbReference type="InterPro" id="IPR017438">
    <property type="entry name" value="ATP-NAD_kinase_N"/>
</dbReference>
<dbReference type="RefSeq" id="WP_242961717.1">
    <property type="nucleotide sequence ID" value="NZ_AP017630.1"/>
</dbReference>
<evidence type="ECO:0000256" key="1">
    <source>
        <dbReference type="ARBA" id="ARBA00022679"/>
    </source>
</evidence>
<comment type="function">
    <text evidence="8">Involved in the regulation of the intracellular balance of NAD and NADP, and is a key enzyme in the biosynthesis of NADP. Catalyzes specifically the phosphorylation on 2'-hydroxyl of the adenosine moiety of NAD to yield NADP.</text>
</comment>
<evidence type="ECO:0000256" key="6">
    <source>
        <dbReference type="ARBA" id="ARBA00023027"/>
    </source>
</evidence>
<feature type="binding site" evidence="8">
    <location>
        <position position="161"/>
    </location>
    <ligand>
        <name>NAD(+)</name>
        <dbReference type="ChEBI" id="CHEBI:57540"/>
    </ligand>
</feature>
<dbReference type="EC" id="2.7.1.23" evidence="8"/>
<protein>
    <recommendedName>
        <fullName evidence="8">NAD kinase</fullName>
        <ecNumber evidence="8">2.7.1.23</ecNumber>
    </recommendedName>
    <alternativeName>
        <fullName evidence="8">ATP-dependent NAD kinase</fullName>
    </alternativeName>
</protein>
<evidence type="ECO:0000256" key="3">
    <source>
        <dbReference type="ARBA" id="ARBA00022777"/>
    </source>
</evidence>
<dbReference type="InterPro" id="IPR016064">
    <property type="entry name" value="NAD/diacylglycerol_kinase_sf"/>
</dbReference>
<gene>
    <name evidence="8" type="primary">nadK</name>
    <name evidence="9" type="ORF">HMPREF3222_02440</name>
</gene>
<dbReference type="InterPro" id="IPR002504">
    <property type="entry name" value="NADK"/>
</dbReference>
<dbReference type="GO" id="GO:0005524">
    <property type="term" value="F:ATP binding"/>
    <property type="evidence" value="ECO:0007669"/>
    <property type="project" value="UniProtKB-KW"/>
</dbReference>
<feature type="binding site" evidence="8">
    <location>
        <begin position="59"/>
        <end position="60"/>
    </location>
    <ligand>
        <name>NAD(+)</name>
        <dbReference type="ChEBI" id="CHEBI:57540"/>
    </ligand>
</feature>
<reference evidence="9 10" key="1">
    <citation type="submission" date="2016-01" db="EMBL/GenBank/DDBJ databases">
        <authorList>
            <person name="Oliw E.H."/>
        </authorList>
    </citation>
    <scope>NUCLEOTIDE SEQUENCE [LARGE SCALE GENOMIC DNA]</scope>
    <source>
        <strain evidence="9 10">MJR7757A</strain>
    </source>
</reference>
<dbReference type="HAMAP" id="MF_00361">
    <property type="entry name" value="NAD_kinase"/>
    <property type="match status" value="1"/>
</dbReference>
<comment type="caution">
    <text evidence="8">Lacks conserved residue(s) required for the propagation of feature annotation.</text>
</comment>
<dbReference type="GO" id="GO:0005737">
    <property type="term" value="C:cytoplasm"/>
    <property type="evidence" value="ECO:0007669"/>
    <property type="project" value="UniProtKB-SubCell"/>
</dbReference>
<evidence type="ECO:0000313" key="9">
    <source>
        <dbReference type="EMBL" id="KXA08321.1"/>
    </source>
</evidence>
<accession>A0A133MWB6</accession>
<dbReference type="Proteomes" id="UP000070646">
    <property type="component" value="Unassembled WGS sequence"/>
</dbReference>
<proteinExistence type="inferred from homology"/>
<evidence type="ECO:0000256" key="2">
    <source>
        <dbReference type="ARBA" id="ARBA00022741"/>
    </source>
</evidence>
<evidence type="ECO:0000256" key="5">
    <source>
        <dbReference type="ARBA" id="ARBA00022857"/>
    </source>
</evidence>
<dbReference type="GO" id="GO:0046872">
    <property type="term" value="F:metal ion binding"/>
    <property type="evidence" value="ECO:0007669"/>
    <property type="project" value="UniProtKB-UniRule"/>
</dbReference>
<feature type="binding site" evidence="8">
    <location>
        <position position="142"/>
    </location>
    <ligand>
        <name>NAD(+)</name>
        <dbReference type="ChEBI" id="CHEBI:57540"/>
    </ligand>
</feature>
<organism evidence="9 10">
    <name type="scientific">Clostridium perfringens</name>
    <dbReference type="NCBI Taxonomy" id="1502"/>
    <lineage>
        <taxon>Bacteria</taxon>
        <taxon>Bacillati</taxon>
        <taxon>Bacillota</taxon>
        <taxon>Clostridia</taxon>
        <taxon>Eubacteriales</taxon>
        <taxon>Clostridiaceae</taxon>
        <taxon>Clostridium</taxon>
    </lineage>
</organism>
<comment type="subcellular location">
    <subcellularLocation>
        <location evidence="8">Cytoplasm</location>
    </subcellularLocation>
</comment>
<feature type="active site" description="Proton acceptor" evidence="8">
    <location>
        <position position="59"/>
    </location>
</feature>
<keyword evidence="5 8" id="KW-0521">NADP</keyword>
<name>A0A133MWB6_CLOPF</name>
<dbReference type="EMBL" id="LRPU01000142">
    <property type="protein sequence ID" value="KXA08321.1"/>
    <property type="molecule type" value="Genomic_DNA"/>
</dbReference>
<evidence type="ECO:0000256" key="7">
    <source>
        <dbReference type="ARBA" id="ARBA00047925"/>
    </source>
</evidence>
<dbReference type="AlphaFoldDB" id="A0A133MWB6"/>
<evidence type="ECO:0000313" key="10">
    <source>
        <dbReference type="Proteomes" id="UP000070646"/>
    </source>
</evidence>
<dbReference type="GO" id="GO:0051287">
    <property type="term" value="F:NAD binding"/>
    <property type="evidence" value="ECO:0007669"/>
    <property type="project" value="UniProtKB-ARBA"/>
</dbReference>
<dbReference type="Pfam" id="PF01513">
    <property type="entry name" value="NAD_kinase"/>
    <property type="match status" value="1"/>
</dbReference>
<dbReference type="GO" id="GO:0019674">
    <property type="term" value="P:NAD+ metabolic process"/>
    <property type="evidence" value="ECO:0007669"/>
    <property type="project" value="InterPro"/>
</dbReference>
<comment type="cofactor">
    <cofactor evidence="8">
        <name>a divalent metal cation</name>
        <dbReference type="ChEBI" id="CHEBI:60240"/>
    </cofactor>
</comment>
<comment type="similarity">
    <text evidence="8">Belongs to the NAD kinase family.</text>
</comment>
<dbReference type="Gene3D" id="2.60.200.30">
    <property type="entry name" value="Probable inorganic polyphosphate/atp-NAD kinase, domain 2"/>
    <property type="match status" value="1"/>
</dbReference>
<comment type="caution">
    <text evidence="9">The sequence shown here is derived from an EMBL/GenBank/DDBJ whole genome shotgun (WGS) entry which is preliminary data.</text>
</comment>
<dbReference type="GO" id="GO:0006741">
    <property type="term" value="P:NADP+ biosynthetic process"/>
    <property type="evidence" value="ECO:0007669"/>
    <property type="project" value="UniProtKB-UniRule"/>
</dbReference>
<dbReference type="PATRIC" id="fig|1502.174.peg.2454"/>
<keyword evidence="4 8" id="KW-0067">ATP-binding</keyword>
<keyword evidence="2 8" id="KW-0547">Nucleotide-binding</keyword>
<dbReference type="InterPro" id="IPR017437">
    <property type="entry name" value="ATP-NAD_kinase_PpnK-typ_C"/>
</dbReference>
<dbReference type="Gene3D" id="3.40.50.10330">
    <property type="entry name" value="Probable inorganic polyphosphate/atp-NAD kinase, domain 1"/>
    <property type="match status" value="1"/>
</dbReference>
<dbReference type="PANTHER" id="PTHR20275:SF0">
    <property type="entry name" value="NAD KINASE"/>
    <property type="match status" value="1"/>
</dbReference>
<sequence>MEQKGTYITLDRIVTIRSNNLDKSIKTKKILEESLIKKGFKPINYLHEKTELIISIGGDGSFLTAVNQFNFSNKPFVGINTGHLGFFTDVNVEEIDEFIDLYLSKNYIVQQLPVLNTKVITKDKKINISTINEVVIKCDRSKVIHTNLSVDQKKIQKISGDGLIISTPTGSTAHNYSARGSIVDPRLNVIQITPINPLNTNTYRSFISSTLFSMKSIVEVTPEYTFENSILIVVDGFEYKFENVLKIKTHITDKKVNLIRMPGYDFWNRVSSEFL</sequence>
<keyword evidence="1 8" id="KW-0808">Transferase</keyword>
<dbReference type="Pfam" id="PF20143">
    <property type="entry name" value="NAD_kinase_C"/>
    <property type="match status" value="1"/>
</dbReference>
<dbReference type="PANTHER" id="PTHR20275">
    <property type="entry name" value="NAD KINASE"/>
    <property type="match status" value="1"/>
</dbReference>
<evidence type="ECO:0000256" key="8">
    <source>
        <dbReference type="HAMAP-Rule" id="MF_00361"/>
    </source>
</evidence>
<feature type="binding site" evidence="8">
    <location>
        <begin position="132"/>
        <end position="133"/>
    </location>
    <ligand>
        <name>NAD(+)</name>
        <dbReference type="ChEBI" id="CHEBI:57540"/>
    </ligand>
</feature>
<evidence type="ECO:0000256" key="4">
    <source>
        <dbReference type="ARBA" id="ARBA00022840"/>
    </source>
</evidence>
<keyword evidence="6 8" id="KW-0520">NAD</keyword>
<dbReference type="SUPFAM" id="SSF111331">
    <property type="entry name" value="NAD kinase/diacylglycerol kinase-like"/>
    <property type="match status" value="1"/>
</dbReference>